<dbReference type="AlphaFoldDB" id="A0A6M2DYG0"/>
<feature type="transmembrane region" description="Helical" evidence="1">
    <location>
        <begin position="12"/>
        <end position="29"/>
    </location>
</feature>
<proteinExistence type="predicted"/>
<name>A0A6M2DYG0_XENCH</name>
<keyword evidence="1" id="KW-0812">Transmembrane</keyword>
<dbReference type="EMBL" id="GIIL01006994">
    <property type="protein sequence ID" value="NOV50720.1"/>
    <property type="molecule type" value="Transcribed_RNA"/>
</dbReference>
<keyword evidence="1" id="KW-1133">Transmembrane helix</keyword>
<keyword evidence="1" id="KW-0472">Membrane</keyword>
<evidence type="ECO:0000256" key="1">
    <source>
        <dbReference type="SAM" id="Phobius"/>
    </source>
</evidence>
<reference evidence="2" key="1">
    <citation type="submission" date="2020-03" db="EMBL/GenBank/DDBJ databases">
        <title>Transcriptomic Profiling of the Digestive Tract of the Rat Flea, Xenopsylla cheopis, Following Blood Feeding and Infection with Yersinia pestis.</title>
        <authorList>
            <person name="Bland D.M."/>
            <person name="Martens C.A."/>
            <person name="Virtaneva K."/>
            <person name="Kanakabandi K."/>
            <person name="Long D."/>
            <person name="Rosenke R."/>
            <person name="Saturday G.A."/>
            <person name="Hoyt F.H."/>
            <person name="Bruno D.P."/>
            <person name="Ribeiro J.M.C."/>
            <person name="Hinnebusch J."/>
        </authorList>
    </citation>
    <scope>NUCLEOTIDE SEQUENCE</scope>
</reference>
<evidence type="ECO:0000313" key="2">
    <source>
        <dbReference type="EMBL" id="NOV50720.1"/>
    </source>
</evidence>
<protein>
    <submittedName>
        <fullName evidence="2">Putative secreted protein</fullName>
    </submittedName>
</protein>
<organism evidence="2">
    <name type="scientific">Xenopsylla cheopis</name>
    <name type="common">Oriental rat flea</name>
    <name type="synonym">Pulex cheopis</name>
    <dbReference type="NCBI Taxonomy" id="163159"/>
    <lineage>
        <taxon>Eukaryota</taxon>
        <taxon>Metazoa</taxon>
        <taxon>Ecdysozoa</taxon>
        <taxon>Arthropoda</taxon>
        <taxon>Hexapoda</taxon>
        <taxon>Insecta</taxon>
        <taxon>Pterygota</taxon>
        <taxon>Neoptera</taxon>
        <taxon>Endopterygota</taxon>
        <taxon>Siphonaptera</taxon>
        <taxon>Pulicidae</taxon>
        <taxon>Xenopsyllinae</taxon>
        <taxon>Xenopsylla</taxon>
    </lineage>
</organism>
<sequence length="81" mass="9778">MYRKVHGIITQMALILVLASRICYLWFILNIDQKDQQIHLYPDYMVSKYTLWHIKFNNKQTQLSKLHCEFLTLTMENVSDQ</sequence>
<accession>A0A6M2DYG0</accession>